<dbReference type="GO" id="GO:0018909">
    <property type="term" value="P:dodecyl sulfate metabolic process"/>
    <property type="evidence" value="ECO:0007669"/>
    <property type="project" value="InterPro"/>
</dbReference>
<dbReference type="AlphaFoldDB" id="A0A845Q8C8"/>
<dbReference type="Proteomes" id="UP000470384">
    <property type="component" value="Unassembled WGS sequence"/>
</dbReference>
<evidence type="ECO:0000256" key="7">
    <source>
        <dbReference type="ARBA" id="ARBA00068034"/>
    </source>
</evidence>
<dbReference type="InterPro" id="IPR001279">
    <property type="entry name" value="Metallo-B-lactamas"/>
</dbReference>
<dbReference type="EC" id="3.1.6.21" evidence="6"/>
<evidence type="ECO:0000256" key="1">
    <source>
        <dbReference type="ARBA" id="ARBA00001947"/>
    </source>
</evidence>
<reference evidence="10 11" key="1">
    <citation type="journal article" date="2016" name="Int. J. Syst. Evol. Microbiol.">
        <title>Pyruvatibacter mobilis gen. nov., sp. nov., a marine bacterium from the culture broth of Picochlorum sp. 122.</title>
        <authorList>
            <person name="Wang G."/>
            <person name="Tang M."/>
            <person name="Wu H."/>
            <person name="Dai S."/>
            <person name="Li T."/>
            <person name="Chen C."/>
            <person name="He H."/>
            <person name="Fan J."/>
            <person name="Xiang W."/>
            <person name="Li X."/>
        </authorList>
    </citation>
    <scope>NUCLEOTIDE SEQUENCE [LARGE SCALE GENOMIC DNA]</scope>
    <source>
        <strain evidence="10 11">GYP-11</strain>
    </source>
</reference>
<keyword evidence="11" id="KW-1185">Reference proteome</keyword>
<evidence type="ECO:0000313" key="10">
    <source>
        <dbReference type="EMBL" id="NBG94356.1"/>
    </source>
</evidence>
<evidence type="ECO:0000259" key="9">
    <source>
        <dbReference type="SMART" id="SM00849"/>
    </source>
</evidence>
<dbReference type="InterPro" id="IPR036527">
    <property type="entry name" value="SCP2_sterol-bd_dom_sf"/>
</dbReference>
<dbReference type="InterPro" id="IPR029229">
    <property type="entry name" value="Alkyl_sulf_C"/>
</dbReference>
<evidence type="ECO:0000256" key="4">
    <source>
        <dbReference type="ARBA" id="ARBA00022833"/>
    </source>
</evidence>
<dbReference type="PANTHER" id="PTHR43223">
    <property type="entry name" value="ALKYL/ARYL-SULFATASE"/>
    <property type="match status" value="1"/>
</dbReference>
<dbReference type="GO" id="GO:0018741">
    <property type="term" value="F:linear primary-alkylsulfatase activity"/>
    <property type="evidence" value="ECO:0007669"/>
    <property type="project" value="UniProtKB-EC"/>
</dbReference>
<dbReference type="FunFam" id="1.25.40.880:FF:000001">
    <property type="entry name" value="SDS hydrolase SdsA1"/>
    <property type="match status" value="1"/>
</dbReference>
<dbReference type="GeneID" id="300656413"/>
<dbReference type="Pfam" id="PF14863">
    <property type="entry name" value="Alkyl_sulf_dimr"/>
    <property type="match status" value="1"/>
</dbReference>
<protein>
    <recommendedName>
        <fullName evidence="7">Linear primary-alkylsulfatase</fullName>
        <ecNumber evidence="6">3.1.6.21</ecNumber>
    </recommendedName>
    <alternativeName>
        <fullName evidence="8">Type III linear primary-alkylsulfatase</fullName>
    </alternativeName>
</protein>
<dbReference type="Pfam" id="PF00753">
    <property type="entry name" value="Lactamase_B"/>
    <property type="match status" value="1"/>
</dbReference>
<keyword evidence="2" id="KW-0479">Metal-binding</keyword>
<dbReference type="EMBL" id="WXYQ01000001">
    <property type="protein sequence ID" value="NBG94356.1"/>
    <property type="molecule type" value="Genomic_DNA"/>
</dbReference>
<evidence type="ECO:0000256" key="3">
    <source>
        <dbReference type="ARBA" id="ARBA00022801"/>
    </source>
</evidence>
<dbReference type="PANTHER" id="PTHR43223:SF1">
    <property type="entry name" value="ALKYL_ARYL-SULFATASE BDS1"/>
    <property type="match status" value="1"/>
</dbReference>
<keyword evidence="3 10" id="KW-0378">Hydrolase</keyword>
<dbReference type="Gene3D" id="3.60.15.30">
    <property type="entry name" value="Metallo-beta-lactamase domain"/>
    <property type="match status" value="1"/>
</dbReference>
<evidence type="ECO:0000256" key="5">
    <source>
        <dbReference type="ARBA" id="ARBA00033751"/>
    </source>
</evidence>
<comment type="cofactor">
    <cofactor evidence="1">
        <name>Zn(2+)</name>
        <dbReference type="ChEBI" id="CHEBI:29105"/>
    </cofactor>
</comment>
<dbReference type="GO" id="GO:0046872">
    <property type="term" value="F:metal ion binding"/>
    <property type="evidence" value="ECO:0007669"/>
    <property type="project" value="UniProtKB-KW"/>
</dbReference>
<dbReference type="GO" id="GO:0046983">
    <property type="term" value="F:protein dimerization activity"/>
    <property type="evidence" value="ECO:0007669"/>
    <property type="project" value="InterPro"/>
</dbReference>
<organism evidence="10 11">
    <name type="scientific">Pyruvatibacter mobilis</name>
    <dbReference type="NCBI Taxonomy" id="1712261"/>
    <lineage>
        <taxon>Bacteria</taxon>
        <taxon>Pseudomonadati</taxon>
        <taxon>Pseudomonadota</taxon>
        <taxon>Alphaproteobacteria</taxon>
        <taxon>Hyphomicrobiales</taxon>
        <taxon>Parvibaculaceae</taxon>
        <taxon>Pyruvatibacter</taxon>
    </lineage>
</organism>
<sequence>MSDAATAGMSQKDASAATAKANAAVKSGVLDFSDQQSFEDAQRGFIATLDPMTITRESDGKVTYDLEASKFLAGDAPDHANPSLWRQAQLNGLNHGLYEVVPGLYQVRSFDIANMTLIKGETGWVIIDPLTSSESSAAALALANKELGERPVSAVIITHSHADHFAGTLGVVDPADVASGKIPLVAPEGFTKEALSENVLAGPVMQRRATYMYGNLLKPDPKGFLTTGLGAALSMGSTGFVPPNDLICTTGETRVLDGIEIEFQMTPGTEAPAEMVFYFPQFKALCMSEITSHHLHNVYTPRGAQVRDALAWSEQIQESIDLFGDRLEVEFASHHWPIWGRERAVDYLKKQRDLYKYIHDQSLRLANLGYNKEEVAEQLALPPSLAKEFYNRDYYGALAANAKAVYVKYLGHFDGNPANLFPHPPVAAATRYVKFMGGADNVIAQARESFEEGDYRWVAEVLNHVVMADETNQDARLLLADAHEQLGYQAESGVWRNFYLSAAMELRHGVPESRPLQVSEGMAAGMPLENLFQAMAVRLNGPKADGKAYAFNFDFTDTGEKYTLTLGNCVLNTFPGRHDANPTATLRISSLDFKLLMLRVRDAGDLMGDGRLVIEGDALAFADLGSLFDQFSPRWPIVTPRPAWD</sequence>
<comment type="similarity">
    <text evidence="5">Belongs to the metallo-beta-lactamase superfamily. Type III sulfatase family.</text>
</comment>
<dbReference type="CDD" id="cd07710">
    <property type="entry name" value="arylsulfatase_Sdsa1-like_MBL-fold"/>
    <property type="match status" value="1"/>
</dbReference>
<evidence type="ECO:0000256" key="2">
    <source>
        <dbReference type="ARBA" id="ARBA00022723"/>
    </source>
</evidence>
<dbReference type="Gene3D" id="1.25.40.880">
    <property type="entry name" value="Alkyl sulfatase, dimerisation domain"/>
    <property type="match status" value="1"/>
</dbReference>
<gene>
    <name evidence="10" type="ORF">GTQ45_01260</name>
</gene>
<dbReference type="RefSeq" id="WP_160586468.1">
    <property type="nucleotide sequence ID" value="NZ_BMHN01000001.1"/>
</dbReference>
<dbReference type="SUPFAM" id="SSF56281">
    <property type="entry name" value="Metallo-hydrolase/oxidoreductase"/>
    <property type="match status" value="1"/>
</dbReference>
<feature type="domain" description="Metallo-beta-lactamase" evidence="9">
    <location>
        <begin position="112"/>
        <end position="335"/>
    </location>
</feature>
<name>A0A845Q8C8_9HYPH</name>
<accession>A0A845Q8C8</accession>
<dbReference type="InterPro" id="IPR036866">
    <property type="entry name" value="RibonucZ/Hydroxyglut_hydro"/>
</dbReference>
<comment type="caution">
    <text evidence="10">The sequence shown here is derived from an EMBL/GenBank/DDBJ whole genome shotgun (WGS) entry which is preliminary data.</text>
</comment>
<dbReference type="FunFam" id="3.60.15.30:FF:000001">
    <property type="entry name" value="Alkyl/aryl-sulfatase BDS1"/>
    <property type="match status" value="1"/>
</dbReference>
<dbReference type="SUPFAM" id="SSF55718">
    <property type="entry name" value="SCP-like"/>
    <property type="match status" value="1"/>
</dbReference>
<keyword evidence="4" id="KW-0862">Zinc</keyword>
<dbReference type="InterPro" id="IPR029228">
    <property type="entry name" value="Alkyl_sulf_dimr"/>
</dbReference>
<proteinExistence type="inferred from homology"/>
<dbReference type="InterPro" id="IPR044097">
    <property type="entry name" value="Bds1/SdsA1_MBL-fold"/>
</dbReference>
<dbReference type="OrthoDB" id="9815874at2"/>
<evidence type="ECO:0000256" key="6">
    <source>
        <dbReference type="ARBA" id="ARBA00066568"/>
    </source>
</evidence>
<dbReference type="SMART" id="SM00849">
    <property type="entry name" value="Lactamase_B"/>
    <property type="match status" value="1"/>
</dbReference>
<dbReference type="InterPro" id="IPR038536">
    <property type="entry name" value="Alkyl/aryl-sulf_dimr_sf"/>
</dbReference>
<dbReference type="Pfam" id="PF14864">
    <property type="entry name" value="Alkyl_sulf_C"/>
    <property type="match status" value="1"/>
</dbReference>
<dbReference type="InterPro" id="IPR052195">
    <property type="entry name" value="Bact_Alkyl/Aryl-Sulfatase"/>
</dbReference>
<dbReference type="Gene3D" id="3.30.1050.10">
    <property type="entry name" value="SCP2 sterol-binding domain"/>
    <property type="match status" value="1"/>
</dbReference>
<evidence type="ECO:0000256" key="8">
    <source>
        <dbReference type="ARBA" id="ARBA00075789"/>
    </source>
</evidence>
<evidence type="ECO:0000313" key="11">
    <source>
        <dbReference type="Proteomes" id="UP000470384"/>
    </source>
</evidence>